<dbReference type="PROSITE" id="PS50821">
    <property type="entry name" value="PAZ"/>
    <property type="match status" value="1"/>
</dbReference>
<feature type="non-terminal residue" evidence="5">
    <location>
        <position position="1"/>
    </location>
</feature>
<dbReference type="CDD" id="cd02846">
    <property type="entry name" value="PAZ_argonaute_like"/>
    <property type="match status" value="1"/>
</dbReference>
<evidence type="ECO:0000256" key="2">
    <source>
        <dbReference type="SAM" id="MobiDB-lite"/>
    </source>
</evidence>
<dbReference type="InterPro" id="IPR036397">
    <property type="entry name" value="RNaseH_sf"/>
</dbReference>
<dbReference type="InterPro" id="IPR003165">
    <property type="entry name" value="Piwi"/>
</dbReference>
<dbReference type="GO" id="GO:0003723">
    <property type="term" value="F:RNA binding"/>
    <property type="evidence" value="ECO:0007669"/>
    <property type="project" value="InterPro"/>
</dbReference>
<comment type="caution">
    <text evidence="5">The sequence shown here is derived from an EMBL/GenBank/DDBJ whole genome shotgun (WGS) entry which is preliminary data.</text>
</comment>
<accession>A0AA36C952</accession>
<name>A0AA36C952_9BILA</name>
<keyword evidence="6" id="KW-1185">Reference proteome</keyword>
<gene>
    <name evidence="5" type="ORF">MSPICULIGERA_LOCUS3358</name>
</gene>
<sequence>MAELGNRLPPAGPIEDAPLPGAPGTVGTPVKVQSNVFGLVLTAALDNVRRYDVTMVCSERDDIEDFDDPEIKPIFLTKKSGNDAYATERKSKAFAVMDLLMKKHPDVFADRSAYYDGQSILFSSKPLVIKEGGGRQFRFLHKPDGAEKIEGVRLVEVVIRELTGLPLDFSTYKMQDNSSPVVSNDHSLCQYFQIYFMQHVLKNRDLFLCFEKGKVFFKNAATFNLQEEARQLPEGKELKPGVRMSVQLVEGPKGRDRANFAVAIDAKKSAFHSKMSLPEKAMAILPRFTFQERCNPAYLDKLNTVLKGVMIETTHTKKPKAYKIIGIRMDSNYELTLPDGKMSVREYYKTKYNIVLNAPLAPLVVVQAKKETFFPMEVCNVIENQRVTIPQQTAEQMSKTTKECAVLPFRRQRIVVQGIQKMGLLDKDRSDDGGVRFIEAPLTIDARCLPMPVSANYHNGHQFRIDPSTGKWRTERNMRYLQNGHVVPWGFVSIDCRNHKLMEDGMLHIIQGAKSKGLMMGNPQMSLGIQQHELEKAFEQAKKQGLEFIFLVTDDQTLIQDKIKILERRYEIATQNIKSKTAGELPSGRKATTIENIINKFNMKLGGLNYTLKINGHTLLDTADVLVLGIGAVAPPSGISLDSGDNVKMPIIVGYSANTTEHPGAFVGDFHVAASEHNDSQLIGHLVVEQALNEWLTMGKLTKGSRPLPKQLIIYRGGVPEGEFDKLRTHELPMIRKTMRMVAGSSQDEIKLTYVIVSKDHCVRIYKSNAHDCPFDQNVTPGTIVDTGLTHPKFRQFYLNSHIALQGSAMTPRYTALVDESGWSTDDFQRLTYNLCFMHQIVNMPTSLPSPLYIANKYADRGRRMVMQYAKDFFGRGTGVGFDLGQVETELRYKHSKFADRRINA</sequence>
<dbReference type="Gene3D" id="2.170.260.10">
    <property type="entry name" value="paz domain"/>
    <property type="match status" value="1"/>
</dbReference>
<feature type="domain" description="Piwi" evidence="4">
    <location>
        <begin position="546"/>
        <end position="867"/>
    </location>
</feature>
<dbReference type="Pfam" id="PF02171">
    <property type="entry name" value="Piwi"/>
    <property type="match status" value="1"/>
</dbReference>
<dbReference type="PANTHER" id="PTHR22891">
    <property type="entry name" value="EUKARYOTIC TRANSLATION INITIATION FACTOR 2C"/>
    <property type="match status" value="1"/>
</dbReference>
<dbReference type="Gene3D" id="3.30.420.10">
    <property type="entry name" value="Ribonuclease H-like superfamily/Ribonuclease H"/>
    <property type="match status" value="1"/>
</dbReference>
<evidence type="ECO:0000256" key="1">
    <source>
        <dbReference type="RuleBase" id="RU361178"/>
    </source>
</evidence>
<feature type="region of interest" description="Disordered" evidence="2">
    <location>
        <begin position="1"/>
        <end position="22"/>
    </location>
</feature>
<dbReference type="AlphaFoldDB" id="A0AA36C952"/>
<dbReference type="InterPro" id="IPR012337">
    <property type="entry name" value="RNaseH-like_sf"/>
</dbReference>
<reference evidence="5" key="1">
    <citation type="submission" date="2023-06" db="EMBL/GenBank/DDBJ databases">
        <authorList>
            <person name="Delattre M."/>
        </authorList>
    </citation>
    <scope>NUCLEOTIDE SEQUENCE</scope>
    <source>
        <strain evidence="5">AF72</strain>
    </source>
</reference>
<protein>
    <submittedName>
        <fullName evidence="5">Uncharacterized protein</fullName>
    </submittedName>
</protein>
<dbReference type="InterPro" id="IPR036085">
    <property type="entry name" value="PAZ_dom_sf"/>
</dbReference>
<evidence type="ECO:0000313" key="5">
    <source>
        <dbReference type="EMBL" id="CAJ0564685.1"/>
    </source>
</evidence>
<comment type="similarity">
    <text evidence="1">Belongs to the argonaute family.</text>
</comment>
<evidence type="ECO:0000259" key="3">
    <source>
        <dbReference type="PROSITE" id="PS50821"/>
    </source>
</evidence>
<organism evidence="5 6">
    <name type="scientific">Mesorhabditis spiculigera</name>
    <dbReference type="NCBI Taxonomy" id="96644"/>
    <lineage>
        <taxon>Eukaryota</taxon>
        <taxon>Metazoa</taxon>
        <taxon>Ecdysozoa</taxon>
        <taxon>Nematoda</taxon>
        <taxon>Chromadorea</taxon>
        <taxon>Rhabditida</taxon>
        <taxon>Rhabditina</taxon>
        <taxon>Rhabditomorpha</taxon>
        <taxon>Rhabditoidea</taxon>
        <taxon>Rhabditidae</taxon>
        <taxon>Mesorhabditinae</taxon>
        <taxon>Mesorhabditis</taxon>
    </lineage>
</organism>
<dbReference type="EMBL" id="CATQJA010000901">
    <property type="protein sequence ID" value="CAJ0564685.1"/>
    <property type="molecule type" value="Genomic_DNA"/>
</dbReference>
<evidence type="ECO:0000313" key="6">
    <source>
        <dbReference type="Proteomes" id="UP001177023"/>
    </source>
</evidence>
<dbReference type="Pfam" id="PF02170">
    <property type="entry name" value="PAZ"/>
    <property type="match status" value="1"/>
</dbReference>
<dbReference type="SUPFAM" id="SSF101690">
    <property type="entry name" value="PAZ domain"/>
    <property type="match status" value="1"/>
</dbReference>
<dbReference type="SMART" id="SM00950">
    <property type="entry name" value="Piwi"/>
    <property type="match status" value="1"/>
</dbReference>
<dbReference type="Proteomes" id="UP001177023">
    <property type="component" value="Unassembled WGS sequence"/>
</dbReference>
<dbReference type="SMART" id="SM00949">
    <property type="entry name" value="PAZ"/>
    <property type="match status" value="1"/>
</dbReference>
<dbReference type="SUPFAM" id="SSF53098">
    <property type="entry name" value="Ribonuclease H-like"/>
    <property type="match status" value="1"/>
</dbReference>
<dbReference type="PROSITE" id="PS50822">
    <property type="entry name" value="PIWI"/>
    <property type="match status" value="1"/>
</dbReference>
<dbReference type="InterPro" id="IPR003100">
    <property type="entry name" value="PAZ_dom"/>
</dbReference>
<proteinExistence type="inferred from homology"/>
<dbReference type="Gene3D" id="3.40.50.2300">
    <property type="match status" value="1"/>
</dbReference>
<evidence type="ECO:0000259" key="4">
    <source>
        <dbReference type="PROSITE" id="PS50822"/>
    </source>
</evidence>
<feature type="domain" description="PAZ" evidence="3">
    <location>
        <begin position="280"/>
        <end position="383"/>
    </location>
</feature>